<dbReference type="Pfam" id="PF02707">
    <property type="entry name" value="MOSP_N"/>
    <property type="match status" value="1"/>
</dbReference>
<dbReference type="Pfam" id="PF02722">
    <property type="entry name" value="MOSP_C"/>
    <property type="match status" value="1"/>
</dbReference>
<feature type="domain" description="Major outer sheath protein N-terminal" evidence="2">
    <location>
        <begin position="169"/>
        <end position="363"/>
    </location>
</feature>
<keyword evidence="1" id="KW-0472">Membrane</keyword>
<organism evidence="4 5">
    <name type="scientific">Treponema pallidum subsp. endemicum str. Bosnia A</name>
    <dbReference type="NCBI Taxonomy" id="1155776"/>
    <lineage>
        <taxon>Bacteria</taxon>
        <taxon>Pseudomonadati</taxon>
        <taxon>Spirochaetota</taxon>
        <taxon>Spirochaetia</taxon>
        <taxon>Spirochaetales</taxon>
        <taxon>Treponemataceae</taxon>
        <taxon>Treponema</taxon>
    </lineage>
</organism>
<dbReference type="Proteomes" id="UP000031112">
    <property type="component" value="Chromosome"/>
</dbReference>
<accession>A0AAU8RR26</accession>
<sequence length="682" mass="74421">MRCHENGHVRCAAARGARGDTKLPLRTENCKYSAPPPPCLPEEGAGRAAVTPPCAGWPLLEGARHGRGGGVVKMKWVGRELHRAVFFCAGAGALLPGFGALPVFSEQLGIAPQVTGHAQLQWGIKFKKNPSVQPNEYTHGFRTTNDLKISLPLVPKATHLRRGGARSGVWAELRLKDLTVDFESPRPGQAFTLKKPKASFEATLHCYNAYLTIGKDPNCFINFAQLWDPFVTSDYKQEDVRYAPGFGGYGGKLGYRAQDIGGSGIGLDVGLLSFASNGMWDSGTAHSKYGFGADATLTYTHHRAERIKMELAGNATLEPQYTTGTEQGKNNEQKNRLLWSAGGRLTLTPGYGFRLVLALDVGNIHRSDADIGKTVNVQAKAAEAVSAAVTEFWAQVAQIMANGGVGEFFVKKVRGAALIAQVALVVSHLEGKLSNLLQSTLGLGAVVNQLTQGFAELLKKPDPAIALVTFFAWLHRLHVHELGADALLSMQWKWLSSGAYFATAGANMFGRRVFSRQCTDYLDCAAFLKLETKSGDPYTHLLTGLNAGVEARLYIPFTYTSYVNNGGIDYNRTTMRGPINLPVVGKTWLSYQIALGSHAWLKPYAVVYGTTNRFNTDKANNLLREKAMQYHVGFTVSPIEKVEFDARWEQGRLATAPYMLITEDISSDKHFGTFVCGLKIAW</sequence>
<dbReference type="EMBL" id="CP007548">
    <property type="protein sequence ID" value="AJB41070.1"/>
    <property type="molecule type" value="Genomic_DNA"/>
</dbReference>
<evidence type="ECO:0000259" key="2">
    <source>
        <dbReference type="Pfam" id="PF02707"/>
    </source>
</evidence>
<gene>
    <name evidence="4" type="primary">tprL</name>
    <name evidence="4" type="ORF">TENDBA_1031</name>
</gene>
<dbReference type="InterPro" id="IPR003872">
    <property type="entry name" value="MOSP_C"/>
</dbReference>
<reference evidence="4 5" key="1">
    <citation type="journal article" date="2014" name="PLoS Negl. Trop. Dis.">
        <title>Whole Genome Sequence of the Treponema pallidum subsp. endemicum Strain Bosnia A: The Genome Is Related to Yaws Treponemes but Contains Few Loci Similar to Syphilis Treponemes.</title>
        <authorList>
            <person name="Staudova B."/>
            <person name="Strouhal M."/>
            <person name="Zobanikova M."/>
            <person name="Cejkova D."/>
            <person name="Fulton L.L."/>
            <person name="Chen L."/>
            <person name="Giacani L."/>
            <person name="Centurion-Lara A."/>
            <person name="Bruisten S.M."/>
            <person name="Sodergren E."/>
            <person name="Weinstock G.M."/>
            <person name="Smajs D."/>
        </authorList>
    </citation>
    <scope>NUCLEOTIDE SEQUENCE [LARGE SCALE GENOMIC DNA]</scope>
    <source>
        <strain evidence="4 5">Bosnia A</strain>
    </source>
</reference>
<feature type="domain" description="Major outer sheath protein C-terminal" evidence="3">
    <location>
        <begin position="485"/>
        <end position="682"/>
    </location>
</feature>
<dbReference type="AlphaFoldDB" id="A0AAU8RR26"/>
<evidence type="ECO:0000256" key="1">
    <source>
        <dbReference type="SAM" id="Phobius"/>
    </source>
</evidence>
<feature type="transmembrane region" description="Helical" evidence="1">
    <location>
        <begin position="84"/>
        <end position="104"/>
    </location>
</feature>
<evidence type="ECO:0000313" key="5">
    <source>
        <dbReference type="Proteomes" id="UP000031112"/>
    </source>
</evidence>
<keyword evidence="1" id="KW-0812">Transmembrane</keyword>
<protein>
    <submittedName>
        <fullName evidence="4">Tpr protein L</fullName>
    </submittedName>
</protein>
<keyword evidence="1" id="KW-1133">Transmembrane helix</keyword>
<dbReference type="InterPro" id="IPR003857">
    <property type="entry name" value="MOSP_N"/>
</dbReference>
<proteinExistence type="predicted"/>
<name>A0AAU8RR26_TREPL</name>
<evidence type="ECO:0000313" key="4">
    <source>
        <dbReference type="EMBL" id="AJB41070.1"/>
    </source>
</evidence>
<evidence type="ECO:0000259" key="3">
    <source>
        <dbReference type="Pfam" id="PF02722"/>
    </source>
</evidence>